<dbReference type="PANTHER" id="PTHR33112:SF13">
    <property type="entry name" value="HETEROKARYON INCOMPATIBILITY DOMAIN-CONTAINING PROTEIN"/>
    <property type="match status" value="1"/>
</dbReference>
<feature type="compositionally biased region" description="Polar residues" evidence="1">
    <location>
        <begin position="371"/>
        <end position="382"/>
    </location>
</feature>
<feature type="region of interest" description="Disordered" evidence="1">
    <location>
        <begin position="417"/>
        <end position="439"/>
    </location>
</feature>
<sequence>MLSHLRFHRRAPSNPTSPLPEHAPAWDAVAQREHPQPPRDVSPRPDARPRSPNSSQKPPTLPPITRVASTGSDHFFTPLDDAAPSPQESRQPPPARAGYDEENKASFIGGVALQNYRKAAQAPPRLDTGATMAGQLPENQLSRAKPAPPPINTGVAPRPAVQGNRQTKASWFSTPTDLQGPGGNSKRPAGPRVTNDPALGPASEPQKGRKGLPFLKNPMSSLLMRRKAAQTTVENQPPAPSYDPRIKGTRVHDFSAPRPKKTVSGDAVSTTKQETTPTAARTVDSGEAPAPSFGEGIAASPVEPAQNDALRHGENGDAQLGPQGRRPSSSTVLPDRSPSLAPPNDASSLHTSSSAASRKTHIAPLPPASASVRTIASRQLSKADSVASAVPRHMKSTSSRFSFDMIGAAEQERLLEERHRQREQEKKTSDDPADARFDDFDDDFDYDAMMDDDGLEERIPGVNADYEYEEDLDADLDPDNDQENFAGFVFQRSGPVSSLASPHTPGMLATPRDATGHHPHVPFTHDLAYQAALAEAAQMAAASGKFVRSSSPEVLAGLDTPQDDLADYEDDETNGYDNFDDFDFDDEAIIAEANASALANDSDGFYGQEFGFYSAPISHQPHNNHHQPSATTSSSSGVLTTENLFHADINRSASGRVRSEYSNRNSVMSFTLPPAIGSGGSGGERNSASFSPGLAQLALLPADDADGMSLSALMKLRSRAWGGSQASLRALPLPGLPPLDAGGSPYGTVPAHLAGHAAEEGGGGGGGGGSSAGNGNGRGSGAGSPAMGVLPPRPGSAGAVVNGNGATQGVGVVSPLPQRPHSLFLPLPAQAPLPVPTPGGQQMMGLGGSACSPVLEGEEAEPEGAAAAAAVADGFALAPALPLRARSPAQNILDGGGENSTLPSRRPGMGHRHKGSADSISYRKDEEGGGSKFKVHNHQPPSNEETGTKEREAMFLGFQSFPFIGGATRCRGCDFPRPPYTGGYASVRSTLGTMLSNAKYIGCGVCAILSEGILKFLEDESCEVKREDVDELRVDFNLAASRRTTPWLSENLPDLAVGKEVPATTSSEESLSWAVQQLEHCKQNHTACNSFPPAPLPSRVLDVFAGGASGVRLYVSQGETSPYVALSHCWGHRPFLRTLSGSLDDHKTEIAWARLPQTFQDAVGFARRLGIRYLWIDSLCIIQDDQNDWRYEAARMASVYQNAVLVISAATSENAYGGLYAELPGKHRTYTVNFSPGQGESDASSDHSLSQNTPQADQVQQPQTETIHVRLSLSHPHRLLSPYHAPTASSLPIFTRGWILQERFLSPRILHFGPEELSLECLESTACQCTPGTTTPLTTETNLAPHLRTCWRRLVEDYTHLRLTHDGDVFPAVSGLARQMGRVRREARYVAGLWADEGLLGGDLLWRVQLPPSSSTLSSLKGTDNTGEEGGGGVRWGPEEICRPRGWRAPSWSWAAVRAPVEFISGEEGVEAACEVVEVKCEPVGVDKMGELREGGSWLVLKGTLVPTALRFKEVKEGEERAPWNVADLDVLDGGYLKNLWVDDDCRGLVPADGGPPTVYVLLVGRKLPRKELLCLVLARVPEDGIPVAQGRGAEEDKHLYRRIGLLEVFGGPASAVEWGWMHNLLGKGGEAVVRII</sequence>
<dbReference type="Proteomes" id="UP001303115">
    <property type="component" value="Unassembled WGS sequence"/>
</dbReference>
<evidence type="ECO:0000313" key="4">
    <source>
        <dbReference type="Proteomes" id="UP001303115"/>
    </source>
</evidence>
<feature type="region of interest" description="Disordered" evidence="1">
    <location>
        <begin position="119"/>
        <end position="405"/>
    </location>
</feature>
<feature type="compositionally biased region" description="Low complexity" evidence="1">
    <location>
        <begin position="346"/>
        <end position="357"/>
    </location>
</feature>
<evidence type="ECO:0000313" key="3">
    <source>
        <dbReference type="EMBL" id="KAK4032177.1"/>
    </source>
</evidence>
<protein>
    <submittedName>
        <fullName evidence="3">Heterokaryon incompatibility protein-domain-containing protein</fullName>
    </submittedName>
</protein>
<feature type="region of interest" description="Disordered" evidence="1">
    <location>
        <begin position="1"/>
        <end position="103"/>
    </location>
</feature>
<keyword evidence="4" id="KW-1185">Reference proteome</keyword>
<proteinExistence type="predicted"/>
<feature type="region of interest" description="Disordered" evidence="1">
    <location>
        <begin position="1231"/>
        <end position="1263"/>
    </location>
</feature>
<feature type="compositionally biased region" description="Basic and acidic residues" evidence="1">
    <location>
        <begin position="417"/>
        <end position="438"/>
    </location>
</feature>
<feature type="compositionally biased region" description="Gly residues" evidence="1">
    <location>
        <begin position="760"/>
        <end position="782"/>
    </location>
</feature>
<feature type="compositionally biased region" description="Basic and acidic residues" evidence="1">
    <location>
        <begin position="30"/>
        <end position="49"/>
    </location>
</feature>
<feature type="region of interest" description="Disordered" evidence="1">
    <location>
        <begin position="742"/>
        <end position="803"/>
    </location>
</feature>
<feature type="domain" description="Heterokaryon incompatibility" evidence="2">
    <location>
        <begin position="1123"/>
        <end position="1302"/>
    </location>
</feature>
<feature type="compositionally biased region" description="Basic and acidic residues" evidence="1">
    <location>
        <begin position="244"/>
        <end position="255"/>
    </location>
</feature>
<evidence type="ECO:0000256" key="1">
    <source>
        <dbReference type="SAM" id="MobiDB-lite"/>
    </source>
</evidence>
<feature type="compositionally biased region" description="Basic residues" evidence="1">
    <location>
        <begin position="1"/>
        <end position="11"/>
    </location>
</feature>
<comment type="caution">
    <text evidence="3">The sequence shown here is derived from an EMBL/GenBank/DDBJ whole genome shotgun (WGS) entry which is preliminary data.</text>
</comment>
<feature type="region of interest" description="Disordered" evidence="1">
    <location>
        <begin position="1414"/>
        <end position="1436"/>
    </location>
</feature>
<dbReference type="Pfam" id="PF06985">
    <property type="entry name" value="HET"/>
    <property type="match status" value="1"/>
</dbReference>
<dbReference type="PANTHER" id="PTHR33112">
    <property type="entry name" value="DOMAIN PROTEIN, PUTATIVE-RELATED"/>
    <property type="match status" value="1"/>
</dbReference>
<gene>
    <name evidence="3" type="ORF">C8A01DRAFT_50977</name>
</gene>
<accession>A0AAN6P9Z3</accession>
<reference evidence="4" key="1">
    <citation type="journal article" date="2023" name="Mol. Phylogenet. Evol.">
        <title>Genome-scale phylogeny and comparative genomics of the fungal order Sordariales.</title>
        <authorList>
            <person name="Hensen N."/>
            <person name="Bonometti L."/>
            <person name="Westerberg I."/>
            <person name="Brannstrom I.O."/>
            <person name="Guillou S."/>
            <person name="Cros-Aarteil S."/>
            <person name="Calhoun S."/>
            <person name="Haridas S."/>
            <person name="Kuo A."/>
            <person name="Mondo S."/>
            <person name="Pangilinan J."/>
            <person name="Riley R."/>
            <person name="LaButti K."/>
            <person name="Andreopoulos B."/>
            <person name="Lipzen A."/>
            <person name="Chen C."/>
            <person name="Yan M."/>
            <person name="Daum C."/>
            <person name="Ng V."/>
            <person name="Clum A."/>
            <person name="Steindorff A."/>
            <person name="Ohm R.A."/>
            <person name="Martin F."/>
            <person name="Silar P."/>
            <person name="Natvig D.O."/>
            <person name="Lalanne C."/>
            <person name="Gautier V."/>
            <person name="Ament-Velasquez S.L."/>
            <person name="Kruys A."/>
            <person name="Hutchinson M.I."/>
            <person name="Powell A.J."/>
            <person name="Barry K."/>
            <person name="Miller A.N."/>
            <person name="Grigoriev I.V."/>
            <person name="Debuchy R."/>
            <person name="Gladieux P."/>
            <person name="Hiltunen Thoren M."/>
            <person name="Johannesson H."/>
        </authorList>
    </citation>
    <scope>NUCLEOTIDE SEQUENCE [LARGE SCALE GENOMIC DNA]</scope>
    <source>
        <strain evidence="4">CBS 284.82</strain>
    </source>
</reference>
<feature type="compositionally biased region" description="Polar residues" evidence="1">
    <location>
        <begin position="163"/>
        <end position="177"/>
    </location>
</feature>
<feature type="region of interest" description="Disordered" evidence="1">
    <location>
        <begin position="889"/>
        <end position="947"/>
    </location>
</feature>
<evidence type="ECO:0000259" key="2">
    <source>
        <dbReference type="Pfam" id="PF06985"/>
    </source>
</evidence>
<organism evidence="3 4">
    <name type="scientific">Parachaetomium inaequale</name>
    <dbReference type="NCBI Taxonomy" id="2588326"/>
    <lineage>
        <taxon>Eukaryota</taxon>
        <taxon>Fungi</taxon>
        <taxon>Dikarya</taxon>
        <taxon>Ascomycota</taxon>
        <taxon>Pezizomycotina</taxon>
        <taxon>Sordariomycetes</taxon>
        <taxon>Sordariomycetidae</taxon>
        <taxon>Sordariales</taxon>
        <taxon>Chaetomiaceae</taxon>
        <taxon>Parachaetomium</taxon>
    </lineage>
</organism>
<feature type="compositionally biased region" description="Polar residues" evidence="1">
    <location>
        <begin position="267"/>
        <end position="279"/>
    </location>
</feature>
<dbReference type="EMBL" id="MU854639">
    <property type="protein sequence ID" value="KAK4032177.1"/>
    <property type="molecule type" value="Genomic_DNA"/>
</dbReference>
<name>A0AAN6P9Z3_9PEZI</name>
<dbReference type="InterPro" id="IPR010730">
    <property type="entry name" value="HET"/>
</dbReference>